<dbReference type="Proteomes" id="UP001305647">
    <property type="component" value="Unassembled WGS sequence"/>
</dbReference>
<organism evidence="1 2">
    <name type="scientific">Parathielavia hyrcaniae</name>
    <dbReference type="NCBI Taxonomy" id="113614"/>
    <lineage>
        <taxon>Eukaryota</taxon>
        <taxon>Fungi</taxon>
        <taxon>Dikarya</taxon>
        <taxon>Ascomycota</taxon>
        <taxon>Pezizomycotina</taxon>
        <taxon>Sordariomycetes</taxon>
        <taxon>Sordariomycetidae</taxon>
        <taxon>Sordariales</taxon>
        <taxon>Chaetomiaceae</taxon>
        <taxon>Parathielavia</taxon>
    </lineage>
</organism>
<proteinExistence type="predicted"/>
<evidence type="ECO:0000313" key="2">
    <source>
        <dbReference type="Proteomes" id="UP001305647"/>
    </source>
</evidence>
<sequence>MATVRDLLLQSPLPGGTATFHGFSGAGAPSLTHKNWVQPYPEVQLAQVQMNPDFDAINAVFGNEDSFDRHLQDMAVNPPNNTIEWFQSEGDSVRVFYTHISHPIQLAFQTPSGTPFVVQRSESGPLGSTNVSQTVDFTWGHGERCLLLGELKRHRIIDPRRWTGQLPADGNRTC</sequence>
<dbReference type="AlphaFoldDB" id="A0AAN6SXC1"/>
<comment type="caution">
    <text evidence="1">The sequence shown here is derived from an EMBL/GenBank/DDBJ whole genome shotgun (WGS) entry which is preliminary data.</text>
</comment>
<gene>
    <name evidence="1" type="ORF">N658DRAFT_531249</name>
</gene>
<reference evidence="1" key="1">
    <citation type="journal article" date="2023" name="Mol. Phylogenet. Evol.">
        <title>Genome-scale phylogeny and comparative genomics of the fungal order Sordariales.</title>
        <authorList>
            <person name="Hensen N."/>
            <person name="Bonometti L."/>
            <person name="Westerberg I."/>
            <person name="Brannstrom I.O."/>
            <person name="Guillou S."/>
            <person name="Cros-Aarteil S."/>
            <person name="Calhoun S."/>
            <person name="Haridas S."/>
            <person name="Kuo A."/>
            <person name="Mondo S."/>
            <person name="Pangilinan J."/>
            <person name="Riley R."/>
            <person name="LaButti K."/>
            <person name="Andreopoulos B."/>
            <person name="Lipzen A."/>
            <person name="Chen C."/>
            <person name="Yan M."/>
            <person name="Daum C."/>
            <person name="Ng V."/>
            <person name="Clum A."/>
            <person name="Steindorff A."/>
            <person name="Ohm R.A."/>
            <person name="Martin F."/>
            <person name="Silar P."/>
            <person name="Natvig D.O."/>
            <person name="Lalanne C."/>
            <person name="Gautier V."/>
            <person name="Ament-Velasquez S.L."/>
            <person name="Kruys A."/>
            <person name="Hutchinson M.I."/>
            <person name="Powell A.J."/>
            <person name="Barry K."/>
            <person name="Miller A.N."/>
            <person name="Grigoriev I.V."/>
            <person name="Debuchy R."/>
            <person name="Gladieux P."/>
            <person name="Hiltunen Thoren M."/>
            <person name="Johannesson H."/>
        </authorList>
    </citation>
    <scope>NUCLEOTIDE SEQUENCE</scope>
    <source>
        <strain evidence="1">CBS 757.83</strain>
    </source>
</reference>
<name>A0AAN6SXC1_9PEZI</name>
<protein>
    <submittedName>
        <fullName evidence="1">Uncharacterized protein</fullName>
    </submittedName>
</protein>
<dbReference type="EMBL" id="MU863725">
    <property type="protein sequence ID" value="KAK4096269.1"/>
    <property type="molecule type" value="Genomic_DNA"/>
</dbReference>
<evidence type="ECO:0000313" key="1">
    <source>
        <dbReference type="EMBL" id="KAK4096269.1"/>
    </source>
</evidence>
<reference evidence="1" key="2">
    <citation type="submission" date="2023-05" db="EMBL/GenBank/DDBJ databases">
        <authorList>
            <consortium name="Lawrence Berkeley National Laboratory"/>
            <person name="Steindorff A."/>
            <person name="Hensen N."/>
            <person name="Bonometti L."/>
            <person name="Westerberg I."/>
            <person name="Brannstrom I.O."/>
            <person name="Guillou S."/>
            <person name="Cros-Aarteil S."/>
            <person name="Calhoun S."/>
            <person name="Haridas S."/>
            <person name="Kuo A."/>
            <person name="Mondo S."/>
            <person name="Pangilinan J."/>
            <person name="Riley R."/>
            <person name="Labutti K."/>
            <person name="Andreopoulos B."/>
            <person name="Lipzen A."/>
            <person name="Chen C."/>
            <person name="Yanf M."/>
            <person name="Daum C."/>
            <person name="Ng V."/>
            <person name="Clum A."/>
            <person name="Ohm R."/>
            <person name="Martin F."/>
            <person name="Silar P."/>
            <person name="Natvig D."/>
            <person name="Lalanne C."/>
            <person name="Gautier V."/>
            <person name="Ament-Velasquez S.L."/>
            <person name="Kruys A."/>
            <person name="Hutchinson M.I."/>
            <person name="Powell A.J."/>
            <person name="Barry K."/>
            <person name="Miller A.N."/>
            <person name="Grigoriev I.V."/>
            <person name="Debuchy R."/>
            <person name="Gladieux P."/>
            <person name="Thoren M.H."/>
            <person name="Johannesson H."/>
        </authorList>
    </citation>
    <scope>NUCLEOTIDE SEQUENCE</scope>
    <source>
        <strain evidence="1">CBS 757.83</strain>
    </source>
</reference>
<accession>A0AAN6SXC1</accession>
<keyword evidence="2" id="KW-1185">Reference proteome</keyword>